<keyword evidence="3" id="KW-1185">Reference proteome</keyword>
<accession>A0ABT0U9L8</accession>
<evidence type="ECO:0000313" key="3">
    <source>
        <dbReference type="Proteomes" id="UP001202961"/>
    </source>
</evidence>
<evidence type="ECO:0000256" key="1">
    <source>
        <dbReference type="SAM" id="MobiDB-lite"/>
    </source>
</evidence>
<feature type="region of interest" description="Disordered" evidence="1">
    <location>
        <begin position="118"/>
        <end position="168"/>
    </location>
</feature>
<dbReference type="Pfam" id="PF07386">
    <property type="entry name" value="DUF1499"/>
    <property type="match status" value="1"/>
</dbReference>
<evidence type="ECO:0000313" key="2">
    <source>
        <dbReference type="EMBL" id="MCM2373046.1"/>
    </source>
</evidence>
<name>A0ABT0U9L8_9BACT</name>
<organism evidence="2 3">
    <name type="scientific">Aporhodopirellula aestuarii</name>
    <dbReference type="NCBI Taxonomy" id="2950107"/>
    <lineage>
        <taxon>Bacteria</taxon>
        <taxon>Pseudomonadati</taxon>
        <taxon>Planctomycetota</taxon>
        <taxon>Planctomycetia</taxon>
        <taxon>Pirellulales</taxon>
        <taxon>Pirellulaceae</taxon>
        <taxon>Aporhodopirellula</taxon>
    </lineage>
</organism>
<proteinExistence type="predicted"/>
<dbReference type="InterPro" id="IPR010865">
    <property type="entry name" value="DUF1499"/>
</dbReference>
<dbReference type="RefSeq" id="WP_250930680.1">
    <property type="nucleotide sequence ID" value="NZ_JAMQBK010000060.1"/>
</dbReference>
<dbReference type="Proteomes" id="UP001202961">
    <property type="component" value="Unassembled WGS sequence"/>
</dbReference>
<sequence>MLGYVAIGVGAAMAGRLFWMIDDWGRDWTTNHARLSATQTDPMLQPIEIDADVKDVETVIQNWVDLQPAWAIVSETETGQGPLSQQPSIGASSSMRRLHLTRTTPVFRFVDDIQIELTPIESGPSGGPRTRVDAGSRSRVGKGDLGQNPRNLKELRQGILDQSHPTTK</sequence>
<gene>
    <name evidence="2" type="ORF">NB063_20730</name>
</gene>
<protein>
    <submittedName>
        <fullName evidence="2">DUF1499 domain-containing protein</fullName>
    </submittedName>
</protein>
<comment type="caution">
    <text evidence="2">The sequence shown here is derived from an EMBL/GenBank/DDBJ whole genome shotgun (WGS) entry which is preliminary data.</text>
</comment>
<reference evidence="2 3" key="1">
    <citation type="journal article" date="2022" name="Syst. Appl. Microbiol.">
        <title>Rhodopirellula aestuarii sp. nov., a novel member of the genus Rhodopirellula isolated from brackish sediments collected in the Tagus River estuary, Portugal.</title>
        <authorList>
            <person name="Vitorino I.R."/>
            <person name="Klimek D."/>
            <person name="Calusinska M."/>
            <person name="Lobo-da-Cunha A."/>
            <person name="Vasconcelos V."/>
            <person name="Lage O.M."/>
        </authorList>
    </citation>
    <scope>NUCLEOTIDE SEQUENCE [LARGE SCALE GENOMIC DNA]</scope>
    <source>
        <strain evidence="2 3">ICT_H3.1</strain>
    </source>
</reference>
<dbReference type="EMBL" id="JAMQBK010000060">
    <property type="protein sequence ID" value="MCM2373046.1"/>
    <property type="molecule type" value="Genomic_DNA"/>
</dbReference>